<sequence length="122" mass="13273">MEILIIFFFLFCLPGTLMYWAGTRLNRKEDQAQSLPNRFGGEGKASSSQAGRTTDQEWKKYSRDPIPKRVAYTAAAAKEAASAQSPPSPPRRMICPGCGAQNTVPAHASIACEYCGSTLTNL</sequence>
<dbReference type="Proteomes" id="UP001154322">
    <property type="component" value="Unassembled WGS sequence"/>
</dbReference>
<protein>
    <recommendedName>
        <fullName evidence="4">Zinc ribbon domain-containing protein</fullName>
    </recommendedName>
</protein>
<feature type="compositionally biased region" description="Basic and acidic residues" evidence="1">
    <location>
        <begin position="54"/>
        <end position="63"/>
    </location>
</feature>
<evidence type="ECO:0008006" key="4">
    <source>
        <dbReference type="Google" id="ProtNLM"/>
    </source>
</evidence>
<proteinExistence type="predicted"/>
<organism evidence="2 3">
    <name type="scientific">Paenibacillus melissococcoides</name>
    <dbReference type="NCBI Taxonomy" id="2912268"/>
    <lineage>
        <taxon>Bacteria</taxon>
        <taxon>Bacillati</taxon>
        <taxon>Bacillota</taxon>
        <taxon>Bacilli</taxon>
        <taxon>Bacillales</taxon>
        <taxon>Paenibacillaceae</taxon>
        <taxon>Paenibacillus</taxon>
    </lineage>
</organism>
<reference evidence="2" key="1">
    <citation type="submission" date="2022-06" db="EMBL/GenBank/DDBJ databases">
        <authorList>
            <person name="Dietemann V."/>
            <person name="Ory F."/>
            <person name="Dainat B."/>
            <person name="Oberhansli S."/>
        </authorList>
    </citation>
    <scope>NUCLEOTIDE SEQUENCE</scope>
    <source>
        <strain evidence="2">Ena-SAMPLE-TAB-26-04-2022-14:26:32:270-5432</strain>
    </source>
</reference>
<name>A0ABM9FZ61_9BACL</name>
<keyword evidence="3" id="KW-1185">Reference proteome</keyword>
<evidence type="ECO:0000256" key="1">
    <source>
        <dbReference type="SAM" id="MobiDB-lite"/>
    </source>
</evidence>
<dbReference type="RefSeq" id="WP_261948761.1">
    <property type="nucleotide sequence ID" value="NZ_CALYLO010000002.1"/>
</dbReference>
<feature type="region of interest" description="Disordered" evidence="1">
    <location>
        <begin position="32"/>
        <end position="63"/>
    </location>
</feature>
<evidence type="ECO:0000313" key="2">
    <source>
        <dbReference type="EMBL" id="CAH8244602.1"/>
    </source>
</evidence>
<comment type="caution">
    <text evidence="2">The sequence shown here is derived from an EMBL/GenBank/DDBJ whole genome shotgun (WGS) entry which is preliminary data.</text>
</comment>
<dbReference type="EMBL" id="CALYLO010000002">
    <property type="protein sequence ID" value="CAH8244602.1"/>
    <property type="molecule type" value="Genomic_DNA"/>
</dbReference>
<evidence type="ECO:0000313" key="3">
    <source>
        <dbReference type="Proteomes" id="UP001154322"/>
    </source>
</evidence>
<gene>
    <name evidence="2" type="ORF">WJ0W_001833</name>
</gene>
<accession>A0ABM9FZ61</accession>